<dbReference type="PANTHER" id="PTHR45642">
    <property type="entry name" value="GDSL ESTERASE/LIPASE EXL3"/>
    <property type="match status" value="1"/>
</dbReference>
<dbReference type="PANTHER" id="PTHR45642:SF139">
    <property type="entry name" value="SGNH HYDROLASE-TYPE ESTERASE DOMAIN-CONTAINING PROTEIN"/>
    <property type="match status" value="1"/>
</dbReference>
<dbReference type="RefSeq" id="XP_040724940.1">
    <property type="nucleotide sequence ID" value="XM_040872330.1"/>
</dbReference>
<name>A0A1Y2FDR2_PROLT</name>
<dbReference type="InterPro" id="IPR050592">
    <property type="entry name" value="GDSL_lipolytic_enzyme"/>
</dbReference>
<organism evidence="3 4">
    <name type="scientific">Protomyces lactucae-debilis</name>
    <dbReference type="NCBI Taxonomy" id="2754530"/>
    <lineage>
        <taxon>Eukaryota</taxon>
        <taxon>Fungi</taxon>
        <taxon>Dikarya</taxon>
        <taxon>Ascomycota</taxon>
        <taxon>Taphrinomycotina</taxon>
        <taxon>Taphrinomycetes</taxon>
        <taxon>Taphrinales</taxon>
        <taxon>Protomycetaceae</taxon>
        <taxon>Protomyces</taxon>
    </lineage>
</organism>
<protein>
    <recommendedName>
        <fullName evidence="5">GDSL lipase/esterase</fullName>
    </recommendedName>
</protein>
<dbReference type="EMBL" id="MCFI01000011">
    <property type="protein sequence ID" value="ORY81564.1"/>
    <property type="molecule type" value="Genomic_DNA"/>
</dbReference>
<dbReference type="Proteomes" id="UP000193685">
    <property type="component" value="Unassembled WGS sequence"/>
</dbReference>
<dbReference type="GO" id="GO:0016298">
    <property type="term" value="F:lipase activity"/>
    <property type="evidence" value="ECO:0007669"/>
    <property type="project" value="InterPro"/>
</dbReference>
<dbReference type="OrthoDB" id="1600564at2759"/>
<evidence type="ECO:0000313" key="4">
    <source>
        <dbReference type="Proteomes" id="UP000193685"/>
    </source>
</evidence>
<dbReference type="Pfam" id="PF00657">
    <property type="entry name" value="Lipase_GDSL"/>
    <property type="match status" value="1"/>
</dbReference>
<dbReference type="GO" id="GO:0006629">
    <property type="term" value="P:lipid metabolic process"/>
    <property type="evidence" value="ECO:0007669"/>
    <property type="project" value="InterPro"/>
</dbReference>
<dbReference type="InterPro" id="IPR001087">
    <property type="entry name" value="GDSL"/>
</dbReference>
<dbReference type="PROSITE" id="PS01098">
    <property type="entry name" value="LIPASE_GDSL_SER"/>
    <property type="match status" value="1"/>
</dbReference>
<dbReference type="OMA" id="TYSALEY"/>
<dbReference type="GeneID" id="63788929"/>
<keyword evidence="1 2" id="KW-0732">Signal</keyword>
<feature type="chain" id="PRO_5012937598" description="GDSL lipase/esterase" evidence="2">
    <location>
        <begin position="24"/>
        <end position="385"/>
    </location>
</feature>
<comment type="caution">
    <text evidence="3">The sequence shown here is derived from an EMBL/GenBank/DDBJ whole genome shotgun (WGS) entry which is preliminary data.</text>
</comment>
<keyword evidence="4" id="KW-1185">Reference proteome</keyword>
<dbReference type="InterPro" id="IPR036514">
    <property type="entry name" value="SGNH_hydro_sf"/>
</dbReference>
<dbReference type="Gene3D" id="3.40.50.1110">
    <property type="entry name" value="SGNH hydrolase"/>
    <property type="match status" value="1"/>
</dbReference>
<evidence type="ECO:0000313" key="3">
    <source>
        <dbReference type="EMBL" id="ORY81564.1"/>
    </source>
</evidence>
<evidence type="ECO:0000256" key="1">
    <source>
        <dbReference type="ARBA" id="ARBA00022729"/>
    </source>
</evidence>
<dbReference type="SUPFAM" id="SSF52266">
    <property type="entry name" value="SGNH hydrolase"/>
    <property type="match status" value="1"/>
</dbReference>
<gene>
    <name evidence="3" type="ORF">BCR37DRAFT_47645</name>
</gene>
<accession>A0A1Y2FDR2</accession>
<feature type="signal peptide" evidence="2">
    <location>
        <begin position="1"/>
        <end position="23"/>
    </location>
</feature>
<evidence type="ECO:0000256" key="2">
    <source>
        <dbReference type="SAM" id="SignalP"/>
    </source>
</evidence>
<dbReference type="AlphaFoldDB" id="A0A1Y2FDR2"/>
<proteinExistence type="predicted"/>
<sequence>MKMVAGSSVISALFLLCSGHALGTKGNETEDNHVVSRSLDASQTESFFDKLHTLFIFGDSISDTGFNPSGDVPSPVNPLGNPDFPGKTTAWGPNWVGVLTGYSKTLVAWNFAKYGSVIDKALLPSERADFTGQLSQFKTYCTGEKRKVKWTSEDALFLTMFGQNDLTELIDQLSTNLKTVEDIQRFEKAAKDMTLHIMDHYMENWATLYKNGARKFVAITPTTPTKYMAVPDTLQRVAKFNAAIKKEHGMKQGKLIADTFLAALTGIAADFNSKLEYFSHLFPRSYSGSTVFYYDATLLMDRVITRTRKSRYEMFAHFCPDFAALPIDSEHPAYPDPPSQAALKACKKLRVDQYLWFDAWHPTSGFHGMLAAEFYKLLSTFGSLV</sequence>
<evidence type="ECO:0008006" key="5">
    <source>
        <dbReference type="Google" id="ProtNLM"/>
    </source>
</evidence>
<reference evidence="3 4" key="1">
    <citation type="submission" date="2016-07" db="EMBL/GenBank/DDBJ databases">
        <title>Pervasive Adenine N6-methylation of Active Genes in Fungi.</title>
        <authorList>
            <consortium name="DOE Joint Genome Institute"/>
            <person name="Mondo S.J."/>
            <person name="Dannebaum R.O."/>
            <person name="Kuo R.C."/>
            <person name="Labutti K."/>
            <person name="Haridas S."/>
            <person name="Kuo A."/>
            <person name="Salamov A."/>
            <person name="Ahrendt S.R."/>
            <person name="Lipzen A."/>
            <person name="Sullivan W."/>
            <person name="Andreopoulos W.B."/>
            <person name="Clum A."/>
            <person name="Lindquist E."/>
            <person name="Daum C."/>
            <person name="Ramamoorthy G.K."/>
            <person name="Gryganskyi A."/>
            <person name="Culley D."/>
            <person name="Magnuson J.K."/>
            <person name="James T.Y."/>
            <person name="O'Malley M.A."/>
            <person name="Stajich J.E."/>
            <person name="Spatafora J.W."/>
            <person name="Visel A."/>
            <person name="Grigoriev I.V."/>
        </authorList>
    </citation>
    <scope>NUCLEOTIDE SEQUENCE [LARGE SCALE GENOMIC DNA]</scope>
    <source>
        <strain evidence="3 4">12-1054</strain>
    </source>
</reference>
<dbReference type="InterPro" id="IPR008265">
    <property type="entry name" value="Lipase_GDSL_AS"/>
</dbReference>